<dbReference type="InterPro" id="IPR003439">
    <property type="entry name" value="ABC_transporter-like_ATP-bd"/>
</dbReference>
<keyword evidence="3" id="KW-0547">Nucleotide-binding</keyword>
<evidence type="ECO:0000256" key="4">
    <source>
        <dbReference type="ARBA" id="ARBA00022840"/>
    </source>
</evidence>
<dbReference type="Proteomes" id="UP000662914">
    <property type="component" value="Chromosome"/>
</dbReference>
<proteinExistence type="predicted"/>
<evidence type="ECO:0000256" key="3">
    <source>
        <dbReference type="ARBA" id="ARBA00022741"/>
    </source>
</evidence>
<name>A0A809R0P5_9PROT</name>
<protein>
    <submittedName>
        <fullName evidence="6">ABC transporter</fullName>
    </submittedName>
</protein>
<accession>A0A809R0P5</accession>
<dbReference type="SMART" id="SM00382">
    <property type="entry name" value="AAA"/>
    <property type="match status" value="1"/>
</dbReference>
<dbReference type="PROSITE" id="PS00211">
    <property type="entry name" value="ABC_TRANSPORTER_1"/>
    <property type="match status" value="1"/>
</dbReference>
<sequence length="261" mass="28346">MIELADIRYAWPDAPPVLDGVSLGVREGEKLVLLGANGSGKSTLLKLMNGLVAPQAGRFSYCGEAVTPARLKDGAFARRFRSEVVLLFQHPEAMLFNPTVRDEVAYGPRQLGLADAGARAERWMTALDLIQLADKAPFALSGGQKQKVALAAILALEPRVLLLDEPAASLDPRAAGWLVDYLLDCGKTVVTSTHNLSMASELGERAVVLGEGGRPLFDGPLHDALRDHALLEAANLMHRHRHRHDGVEHAHTHSHDWESSR</sequence>
<dbReference type="PANTHER" id="PTHR43553">
    <property type="entry name" value="HEAVY METAL TRANSPORTER"/>
    <property type="match status" value="1"/>
</dbReference>
<dbReference type="KEGG" id="ddz:DSYM_18880"/>
<reference evidence="6" key="1">
    <citation type="journal article" name="DNA Res.">
        <title>The physiological potential of anammox bacteria as revealed by their core genome structure.</title>
        <authorList>
            <person name="Okubo T."/>
            <person name="Toyoda A."/>
            <person name="Fukuhara K."/>
            <person name="Uchiyama I."/>
            <person name="Harigaya Y."/>
            <person name="Kuroiwa M."/>
            <person name="Suzuki T."/>
            <person name="Murakami Y."/>
            <person name="Suwa Y."/>
            <person name="Takami H."/>
        </authorList>
    </citation>
    <scope>NUCLEOTIDE SEQUENCE</scope>
    <source>
        <strain evidence="6">317325-3</strain>
    </source>
</reference>
<dbReference type="CDD" id="cd03225">
    <property type="entry name" value="ABC_cobalt_CbiO_domain1"/>
    <property type="match status" value="1"/>
</dbReference>
<evidence type="ECO:0000313" key="6">
    <source>
        <dbReference type="EMBL" id="BBO21189.1"/>
    </source>
</evidence>
<gene>
    <name evidence="6" type="ORF">DSYM_18880</name>
</gene>
<dbReference type="AlphaFoldDB" id="A0A809R0P5"/>
<dbReference type="GO" id="GO:0005524">
    <property type="term" value="F:ATP binding"/>
    <property type="evidence" value="ECO:0007669"/>
    <property type="project" value="UniProtKB-KW"/>
</dbReference>
<dbReference type="InterPro" id="IPR050095">
    <property type="entry name" value="ECF_ABC_transporter_ATP-bd"/>
</dbReference>
<dbReference type="InterPro" id="IPR017871">
    <property type="entry name" value="ABC_transporter-like_CS"/>
</dbReference>
<keyword evidence="2" id="KW-0472">Membrane</keyword>
<keyword evidence="2" id="KW-1003">Cell membrane</keyword>
<keyword evidence="1" id="KW-0813">Transport</keyword>
<feature type="domain" description="ABC transporter" evidence="5">
    <location>
        <begin position="2"/>
        <end position="236"/>
    </location>
</feature>
<dbReference type="GO" id="GO:0042626">
    <property type="term" value="F:ATPase-coupled transmembrane transporter activity"/>
    <property type="evidence" value="ECO:0007669"/>
    <property type="project" value="TreeGrafter"/>
</dbReference>
<organism evidence="6 7">
    <name type="scientific">Candidatus Desulfobacillus denitrificans</name>
    <dbReference type="NCBI Taxonomy" id="2608985"/>
    <lineage>
        <taxon>Bacteria</taxon>
        <taxon>Pseudomonadati</taxon>
        <taxon>Pseudomonadota</taxon>
        <taxon>Betaproteobacteria</taxon>
        <taxon>Candidatus Desulfobacillus</taxon>
    </lineage>
</organism>
<dbReference type="GO" id="GO:0043190">
    <property type="term" value="C:ATP-binding cassette (ABC) transporter complex"/>
    <property type="evidence" value="ECO:0007669"/>
    <property type="project" value="TreeGrafter"/>
</dbReference>
<evidence type="ECO:0000313" key="7">
    <source>
        <dbReference type="Proteomes" id="UP000662914"/>
    </source>
</evidence>
<dbReference type="InterPro" id="IPR027417">
    <property type="entry name" value="P-loop_NTPase"/>
</dbReference>
<evidence type="ECO:0000259" key="5">
    <source>
        <dbReference type="PROSITE" id="PS50893"/>
    </source>
</evidence>
<dbReference type="GO" id="GO:0016887">
    <property type="term" value="F:ATP hydrolysis activity"/>
    <property type="evidence" value="ECO:0007669"/>
    <property type="project" value="InterPro"/>
</dbReference>
<dbReference type="Gene3D" id="3.40.50.300">
    <property type="entry name" value="P-loop containing nucleotide triphosphate hydrolases"/>
    <property type="match status" value="1"/>
</dbReference>
<dbReference type="SUPFAM" id="SSF52540">
    <property type="entry name" value="P-loop containing nucleoside triphosphate hydrolases"/>
    <property type="match status" value="1"/>
</dbReference>
<dbReference type="PROSITE" id="PS50893">
    <property type="entry name" value="ABC_TRANSPORTER_2"/>
    <property type="match status" value="1"/>
</dbReference>
<evidence type="ECO:0000256" key="1">
    <source>
        <dbReference type="ARBA" id="ARBA00022448"/>
    </source>
</evidence>
<dbReference type="InterPro" id="IPR003593">
    <property type="entry name" value="AAA+_ATPase"/>
</dbReference>
<keyword evidence="4" id="KW-0067">ATP-binding</keyword>
<dbReference type="EMBL" id="AP021857">
    <property type="protein sequence ID" value="BBO21189.1"/>
    <property type="molecule type" value="Genomic_DNA"/>
</dbReference>
<evidence type="ECO:0000256" key="2">
    <source>
        <dbReference type="ARBA" id="ARBA00022475"/>
    </source>
</evidence>
<dbReference type="InterPro" id="IPR015856">
    <property type="entry name" value="ABC_transpr_CbiO/EcfA_su"/>
</dbReference>
<dbReference type="Pfam" id="PF00005">
    <property type="entry name" value="ABC_tran"/>
    <property type="match status" value="1"/>
</dbReference>